<comment type="caution">
    <text evidence="2">The sequence shown here is derived from an EMBL/GenBank/DDBJ whole genome shotgun (WGS) entry which is preliminary data.</text>
</comment>
<feature type="compositionally biased region" description="Basic and acidic residues" evidence="1">
    <location>
        <begin position="39"/>
        <end position="58"/>
    </location>
</feature>
<sequence>MPCDWMNCLKQPGQRFMAMAFDRQVADVQIRALRSRSRTDGLRRLSPEPRHSTRHADGHPCSIKLSRFHTKADLRNRPGFCAPWRVLVRFVPAFCPNSARDGWMAPTAAPERTPYDPSEGEKICGRRCFRQRARPPAHSCSAGGRPATSR</sequence>
<proteinExistence type="predicted"/>
<protein>
    <submittedName>
        <fullName evidence="2">Uncharacterized protein</fullName>
    </submittedName>
</protein>
<accession>A0A3P3DJS1</accession>
<name>A0A3P3DJS1_9RHOB</name>
<dbReference type="Proteomes" id="UP000282125">
    <property type="component" value="Unassembled WGS sequence"/>
</dbReference>
<reference evidence="2 3" key="1">
    <citation type="submission" date="2018-11" db="EMBL/GenBank/DDBJ databases">
        <title>Gemmobacter sp. nov., YIM 102744-1 draft genome.</title>
        <authorList>
            <person name="Li G."/>
            <person name="Jiang Y."/>
        </authorList>
    </citation>
    <scope>NUCLEOTIDE SEQUENCE [LARGE SCALE GENOMIC DNA]</scope>
    <source>
        <strain evidence="2 3">YIM 102744-1</strain>
    </source>
</reference>
<evidence type="ECO:0000256" key="1">
    <source>
        <dbReference type="SAM" id="MobiDB-lite"/>
    </source>
</evidence>
<feature type="region of interest" description="Disordered" evidence="1">
    <location>
        <begin position="39"/>
        <end position="59"/>
    </location>
</feature>
<dbReference type="AlphaFoldDB" id="A0A3P3DJS1"/>
<evidence type="ECO:0000313" key="3">
    <source>
        <dbReference type="Proteomes" id="UP000282125"/>
    </source>
</evidence>
<organism evidence="2 3">
    <name type="scientific">Falsigemmobacter faecalis</name>
    <dbReference type="NCBI Taxonomy" id="2488730"/>
    <lineage>
        <taxon>Bacteria</taxon>
        <taxon>Pseudomonadati</taxon>
        <taxon>Pseudomonadota</taxon>
        <taxon>Alphaproteobacteria</taxon>
        <taxon>Rhodobacterales</taxon>
        <taxon>Paracoccaceae</taxon>
        <taxon>Falsigemmobacter</taxon>
    </lineage>
</organism>
<evidence type="ECO:0000313" key="2">
    <source>
        <dbReference type="EMBL" id="RRH73842.1"/>
    </source>
</evidence>
<gene>
    <name evidence="2" type="ORF">EG244_12290</name>
</gene>
<dbReference type="EMBL" id="RRAZ01000016">
    <property type="protein sequence ID" value="RRH73842.1"/>
    <property type="molecule type" value="Genomic_DNA"/>
</dbReference>
<keyword evidence="3" id="KW-1185">Reference proteome</keyword>